<evidence type="ECO:0000259" key="1">
    <source>
        <dbReference type="Pfam" id="PF13614"/>
    </source>
</evidence>
<protein>
    <recommendedName>
        <fullName evidence="1">AAA domain-containing protein</fullName>
    </recommendedName>
</protein>
<dbReference type="InterPro" id="IPR050625">
    <property type="entry name" value="ParA/MinD_ATPase"/>
</dbReference>
<sequence>MMRNDKELVMKNDNKSIALISKDPGISALVESVVQLRPGTELTKSEATLTEMNGTASELAMKNDLVIFCPEGNSERDAIAIREIRQRTKTGAQVIALADANTPFSEMRKLSEAGAADVLPDNLSPDELAKSIWQSLDTADARSTADALSGTVVSVAQARGGIGSTTVAVNLADCLTQRTGWRKQTATNKVALVDLDLQFGAVSTFLNQQPSSCLYQMADEGVMPDSTFLEQSMIETTSGLWVLPSPSEFVPLHALAPRQTAELIQLLQARFDYVVIDLPRVLVEWLSPVLEASDRLVMVTDCSVPAVSQARRLLDFYSEVNLGLEVDIVINRKRKPLFAASHEKEAARVLQRPFKYWLAEDSAAALKAADQGIPLSKAAARSPLAKGIRHLAQAVAEARQSRTSAKN</sequence>
<dbReference type="Proteomes" id="UP000283063">
    <property type="component" value="Chromosome"/>
</dbReference>
<proteinExistence type="predicted"/>
<keyword evidence="3" id="KW-1185">Reference proteome</keyword>
<dbReference type="SUPFAM" id="SSF52540">
    <property type="entry name" value="P-loop containing nucleoside triphosphate hydrolases"/>
    <property type="match status" value="1"/>
</dbReference>
<dbReference type="PANTHER" id="PTHR43384:SF13">
    <property type="entry name" value="SLR0110 PROTEIN"/>
    <property type="match status" value="1"/>
</dbReference>
<dbReference type="OrthoDB" id="8281972at2"/>
<dbReference type="PANTHER" id="PTHR43384">
    <property type="entry name" value="SEPTUM SITE-DETERMINING PROTEIN MIND HOMOLOG, CHLOROPLASTIC-RELATED"/>
    <property type="match status" value="1"/>
</dbReference>
<evidence type="ECO:0000313" key="3">
    <source>
        <dbReference type="Proteomes" id="UP000283063"/>
    </source>
</evidence>
<dbReference type="Gene3D" id="3.40.50.300">
    <property type="entry name" value="P-loop containing nucleotide triphosphate hydrolases"/>
    <property type="match status" value="1"/>
</dbReference>
<gene>
    <name evidence="2" type="ORF">EBB79_08995</name>
</gene>
<dbReference type="GO" id="GO:0016887">
    <property type="term" value="F:ATP hydrolysis activity"/>
    <property type="evidence" value="ECO:0007669"/>
    <property type="project" value="TreeGrafter"/>
</dbReference>
<reference evidence="2 3" key="1">
    <citation type="submission" date="2018-10" db="EMBL/GenBank/DDBJ databases">
        <title>Parasedimentitalea marina sp. nov., a psychrophilic bacterium isolated from deep seawater of the New Britain Trench.</title>
        <authorList>
            <person name="Cao J."/>
        </authorList>
    </citation>
    <scope>NUCLEOTIDE SEQUENCE [LARGE SCALE GENOMIC DNA]</scope>
    <source>
        <strain evidence="2 3">W43</strain>
    </source>
</reference>
<organism evidence="2 3">
    <name type="scientific">Parasedimentitalea marina</name>
    <dbReference type="NCBI Taxonomy" id="2483033"/>
    <lineage>
        <taxon>Bacteria</taxon>
        <taxon>Pseudomonadati</taxon>
        <taxon>Pseudomonadota</taxon>
        <taxon>Alphaproteobacteria</taxon>
        <taxon>Rhodobacterales</taxon>
        <taxon>Paracoccaceae</taxon>
        <taxon>Parasedimentitalea</taxon>
    </lineage>
</organism>
<dbReference type="EMBL" id="CP033219">
    <property type="protein sequence ID" value="AZV78014.1"/>
    <property type="molecule type" value="Genomic_DNA"/>
</dbReference>
<dbReference type="InterPro" id="IPR027417">
    <property type="entry name" value="P-loop_NTPase"/>
</dbReference>
<dbReference type="GO" id="GO:0009898">
    <property type="term" value="C:cytoplasmic side of plasma membrane"/>
    <property type="evidence" value="ECO:0007669"/>
    <property type="project" value="TreeGrafter"/>
</dbReference>
<dbReference type="GO" id="GO:0005524">
    <property type="term" value="F:ATP binding"/>
    <property type="evidence" value="ECO:0007669"/>
    <property type="project" value="TreeGrafter"/>
</dbReference>
<name>A0A3T0N1X7_9RHOB</name>
<evidence type="ECO:0000313" key="2">
    <source>
        <dbReference type="EMBL" id="AZV78014.1"/>
    </source>
</evidence>
<dbReference type="InterPro" id="IPR025669">
    <property type="entry name" value="AAA_dom"/>
</dbReference>
<dbReference type="Pfam" id="PF13614">
    <property type="entry name" value="AAA_31"/>
    <property type="match status" value="1"/>
</dbReference>
<dbReference type="AlphaFoldDB" id="A0A3T0N1X7"/>
<dbReference type="KEGG" id="sedi:EBB79_08995"/>
<dbReference type="GO" id="GO:0051782">
    <property type="term" value="P:negative regulation of cell division"/>
    <property type="evidence" value="ECO:0007669"/>
    <property type="project" value="TreeGrafter"/>
</dbReference>
<feature type="domain" description="AAA" evidence="1">
    <location>
        <begin position="151"/>
        <end position="322"/>
    </location>
</feature>
<dbReference type="GO" id="GO:0005829">
    <property type="term" value="C:cytosol"/>
    <property type="evidence" value="ECO:0007669"/>
    <property type="project" value="TreeGrafter"/>
</dbReference>
<accession>A0A3T0N1X7</accession>